<dbReference type="InterPro" id="IPR002312">
    <property type="entry name" value="Asp/Asn-tRNA-synth_IIb"/>
</dbReference>
<protein>
    <submittedName>
        <fullName evidence="8">Asparagine--tRNA ligase</fullName>
        <ecNumber evidence="8">6.1.1.22</ecNumber>
    </submittedName>
</protein>
<dbReference type="GO" id="GO:0006421">
    <property type="term" value="P:asparaginyl-tRNA aminoacylation"/>
    <property type="evidence" value="ECO:0007669"/>
    <property type="project" value="TreeGrafter"/>
</dbReference>
<evidence type="ECO:0000313" key="8">
    <source>
        <dbReference type="EMBL" id="SUA77978.1"/>
    </source>
</evidence>
<dbReference type="EMBL" id="UGRY01000002">
    <property type="protein sequence ID" value="SUA77978.1"/>
    <property type="molecule type" value="Genomic_DNA"/>
</dbReference>
<evidence type="ECO:0000259" key="6">
    <source>
        <dbReference type="PROSITE" id="PS50862"/>
    </source>
</evidence>
<dbReference type="SUPFAM" id="SSF55681">
    <property type="entry name" value="Class II aaRS and biotin synthetases"/>
    <property type="match status" value="1"/>
</dbReference>
<dbReference type="Proteomes" id="UP000255467">
    <property type="component" value="Unassembled WGS sequence"/>
</dbReference>
<keyword evidence="9" id="KW-1185">Reference proteome</keyword>
<feature type="domain" description="Aminoacyl-transfer RNA synthetases class-II family profile" evidence="6">
    <location>
        <begin position="29"/>
        <end position="329"/>
    </location>
</feature>
<evidence type="ECO:0000313" key="10">
    <source>
        <dbReference type="Proteomes" id="UP000317039"/>
    </source>
</evidence>
<evidence type="ECO:0000256" key="4">
    <source>
        <dbReference type="ARBA" id="ARBA00022917"/>
    </source>
</evidence>
<keyword evidence="1 8" id="KW-0436">Ligase</keyword>
<dbReference type="InterPro" id="IPR045864">
    <property type="entry name" value="aa-tRNA-synth_II/BPL/LPL"/>
</dbReference>
<keyword evidence="3" id="KW-0067">ATP-binding</keyword>
<evidence type="ECO:0000313" key="7">
    <source>
        <dbReference type="EMBL" id="QDP81240.1"/>
    </source>
</evidence>
<keyword evidence="4" id="KW-0648">Protein biosynthesis</keyword>
<dbReference type="Gene3D" id="3.30.930.10">
    <property type="entry name" value="Bira Bifunctional Protein, Domain 2"/>
    <property type="match status" value="1"/>
</dbReference>
<dbReference type="KEGG" id="nod:FOH10_23510"/>
<evidence type="ECO:0000256" key="1">
    <source>
        <dbReference type="ARBA" id="ARBA00022598"/>
    </source>
</evidence>
<dbReference type="EMBL" id="CP041695">
    <property type="protein sequence ID" value="QDP81240.1"/>
    <property type="molecule type" value="Genomic_DNA"/>
</dbReference>
<evidence type="ECO:0000313" key="9">
    <source>
        <dbReference type="Proteomes" id="UP000255467"/>
    </source>
</evidence>
<dbReference type="STRING" id="1406858.GCA_000710895_05075"/>
<dbReference type="PROSITE" id="PS50862">
    <property type="entry name" value="AA_TRNA_LIGASE_II"/>
    <property type="match status" value="1"/>
</dbReference>
<sequence length="334" mass="37231">MPTESTESTVSALPSTRAHLTSPRTIATLTVQSAFQAAAREFLTAEGFTELLPPIIGPVTDPGSRGAKQVDIDYYGHRYKLMTSGILYKQASLLAFDKIFHVAPNVRLEPLDTAVTHRHLVEFHQLDVEIAGGSRDDAMDVAERMTTHVVEYVLSNAKHELRELGRDVEQLNQVLAGPYGRKRHTEAVRELRDLGYDQPDHTEIEWAGEELVSAAATRPFFVTDYPKGSRGFYDREDPDSPGVLRNFDLIFPGGFGEMMSGSERESDYRTLLTRIRETGENPAKYEWYLTLAREGLPPSAGFGLGVERFTRFLCGSDAVWQATAYPKLPGVPRP</sequence>
<evidence type="ECO:0000256" key="3">
    <source>
        <dbReference type="ARBA" id="ARBA00022840"/>
    </source>
</evidence>
<dbReference type="Pfam" id="PF00152">
    <property type="entry name" value="tRNA-synt_2"/>
    <property type="match status" value="1"/>
</dbReference>
<accession>A0A378YMH4</accession>
<keyword evidence="2" id="KW-0547">Nucleotide-binding</keyword>
<dbReference type="PANTHER" id="PTHR22594">
    <property type="entry name" value="ASPARTYL/LYSYL-TRNA SYNTHETASE"/>
    <property type="match status" value="1"/>
</dbReference>
<dbReference type="EC" id="6.1.1.22" evidence="8"/>
<dbReference type="InterPro" id="IPR004364">
    <property type="entry name" value="Aa-tRNA-synt_II"/>
</dbReference>
<dbReference type="PANTHER" id="PTHR22594:SF48">
    <property type="entry name" value="ASPARAGINYL-TRNA SYNTHETASE-RELATED PROTEIN (N-TRUNCATION)"/>
    <property type="match status" value="1"/>
</dbReference>
<dbReference type="InterPro" id="IPR006195">
    <property type="entry name" value="aa-tRNA-synth_II"/>
</dbReference>
<dbReference type="NCBIfam" id="NF005052">
    <property type="entry name" value="PRK06462.1-1"/>
    <property type="match status" value="1"/>
</dbReference>
<dbReference type="OrthoDB" id="5332339at2"/>
<dbReference type="PRINTS" id="PR01042">
    <property type="entry name" value="TRNASYNTHASP"/>
</dbReference>
<gene>
    <name evidence="8" type="primary">asnS</name>
    <name evidence="7" type="ORF">FOH10_23510</name>
    <name evidence="8" type="ORF">NCTC1934_03266</name>
</gene>
<keyword evidence="5" id="KW-0030">Aminoacyl-tRNA synthetase</keyword>
<dbReference type="GO" id="GO:0004816">
    <property type="term" value="F:asparagine-tRNA ligase activity"/>
    <property type="evidence" value="ECO:0007669"/>
    <property type="project" value="UniProtKB-EC"/>
</dbReference>
<dbReference type="Proteomes" id="UP000317039">
    <property type="component" value="Chromosome"/>
</dbReference>
<organism evidence="8 9">
    <name type="scientific">Nocardia otitidiscaviarum</name>
    <dbReference type="NCBI Taxonomy" id="1823"/>
    <lineage>
        <taxon>Bacteria</taxon>
        <taxon>Bacillati</taxon>
        <taxon>Actinomycetota</taxon>
        <taxon>Actinomycetes</taxon>
        <taxon>Mycobacteriales</taxon>
        <taxon>Nocardiaceae</taxon>
        <taxon>Nocardia</taxon>
    </lineage>
</organism>
<evidence type="ECO:0000256" key="5">
    <source>
        <dbReference type="ARBA" id="ARBA00023146"/>
    </source>
</evidence>
<reference evidence="7 10" key="2">
    <citation type="submission" date="2019-07" db="EMBL/GenBank/DDBJ databases">
        <title>Complete Genome Sequence and Methylome Analysis of Nocardia otitidis-caviarum NEB252.</title>
        <authorList>
            <person name="Fomenkov A."/>
            <person name="Anton B.P."/>
            <person name="Vincze T."/>
            <person name="Roberts R.J."/>
        </authorList>
    </citation>
    <scope>NUCLEOTIDE SEQUENCE [LARGE SCALE GENOMIC DNA]</scope>
    <source>
        <strain evidence="7 10">NEB252</strain>
    </source>
</reference>
<proteinExistence type="predicted"/>
<evidence type="ECO:0000256" key="2">
    <source>
        <dbReference type="ARBA" id="ARBA00022741"/>
    </source>
</evidence>
<dbReference type="AlphaFoldDB" id="A0A378YMH4"/>
<name>A0A378YMH4_9NOCA</name>
<dbReference type="GO" id="GO:0005524">
    <property type="term" value="F:ATP binding"/>
    <property type="evidence" value="ECO:0007669"/>
    <property type="project" value="UniProtKB-KW"/>
</dbReference>
<reference evidence="8 9" key="1">
    <citation type="submission" date="2018-06" db="EMBL/GenBank/DDBJ databases">
        <authorList>
            <consortium name="Pathogen Informatics"/>
            <person name="Doyle S."/>
        </authorList>
    </citation>
    <scope>NUCLEOTIDE SEQUENCE [LARGE SCALE GENOMIC DNA]</scope>
    <source>
        <strain evidence="8 9">NCTC1934</strain>
    </source>
</reference>